<dbReference type="PROSITE" id="PS51352">
    <property type="entry name" value="THIOREDOXIN_2"/>
    <property type="match status" value="1"/>
</dbReference>
<keyword evidence="1" id="KW-1015">Disulfide bond</keyword>
<name>A7GKM8_BACCN</name>
<dbReference type="KEGG" id="bcy:Bcer98_0324"/>
<evidence type="ECO:0000313" key="3">
    <source>
        <dbReference type="EMBL" id="ABS20686.1"/>
    </source>
</evidence>
<dbReference type="EMBL" id="CP000764">
    <property type="protein sequence ID" value="ABS20686.1"/>
    <property type="molecule type" value="Genomic_DNA"/>
</dbReference>
<dbReference type="Pfam" id="PF00578">
    <property type="entry name" value="AhpC-TSA"/>
    <property type="match status" value="1"/>
</dbReference>
<organism evidence="3 4">
    <name type="scientific">Bacillus cytotoxicus (strain DSM 22905 / CIP 110041 / 391-98 / NVH 391-98)</name>
    <dbReference type="NCBI Taxonomy" id="315749"/>
    <lineage>
        <taxon>Bacteria</taxon>
        <taxon>Bacillati</taxon>
        <taxon>Bacillota</taxon>
        <taxon>Bacilli</taxon>
        <taxon>Bacillales</taxon>
        <taxon>Bacillaceae</taxon>
        <taxon>Bacillus</taxon>
        <taxon>Bacillus cereus group</taxon>
    </lineage>
</organism>
<proteinExistence type="predicted"/>
<evidence type="ECO:0000259" key="2">
    <source>
        <dbReference type="PROSITE" id="PS51352"/>
    </source>
</evidence>
<evidence type="ECO:0000313" key="4">
    <source>
        <dbReference type="Proteomes" id="UP000002300"/>
    </source>
</evidence>
<accession>A7GKM8</accession>
<dbReference type="GO" id="GO:0016209">
    <property type="term" value="F:antioxidant activity"/>
    <property type="evidence" value="ECO:0007669"/>
    <property type="project" value="InterPro"/>
</dbReference>
<dbReference type="OrthoDB" id="2974362at2"/>
<dbReference type="CDD" id="cd02966">
    <property type="entry name" value="TlpA_like_family"/>
    <property type="match status" value="1"/>
</dbReference>
<gene>
    <name evidence="3" type="ordered locus">Bcer98_0324</name>
</gene>
<dbReference type="eggNOG" id="COG0526">
    <property type="taxonomic scope" value="Bacteria"/>
</dbReference>
<dbReference type="SUPFAM" id="SSF52833">
    <property type="entry name" value="Thioredoxin-like"/>
    <property type="match status" value="1"/>
</dbReference>
<reference evidence="3 4" key="1">
    <citation type="journal article" date="2008" name="Chem. Biol. Interact.">
        <title>Extending the Bacillus cereus group genomics to putative food-borne pathogens of different toxicity.</title>
        <authorList>
            <person name="Lapidus A."/>
            <person name="Goltsman E."/>
            <person name="Auger S."/>
            <person name="Galleron N."/>
            <person name="Segurens B."/>
            <person name="Dossat C."/>
            <person name="Land M.L."/>
            <person name="Broussolle V."/>
            <person name="Brillard J."/>
            <person name="Guinebretiere M.H."/>
            <person name="Sanchis V."/>
            <person name="Nguen-The C."/>
            <person name="Lereclus D."/>
            <person name="Richardson P."/>
            <person name="Wincker P."/>
            <person name="Weissenbach J."/>
            <person name="Ehrlich S.D."/>
            <person name="Sorokin A."/>
        </authorList>
    </citation>
    <scope>NUCLEOTIDE SEQUENCE [LARGE SCALE GENOMIC DNA]</scope>
    <source>
        <strain evidence="4">DSM 22905 / CIP 110041 / 391-98 / NVH 391-98</strain>
    </source>
</reference>
<dbReference type="Gene3D" id="3.40.30.10">
    <property type="entry name" value="Glutaredoxin"/>
    <property type="match status" value="1"/>
</dbReference>
<dbReference type="Proteomes" id="UP000002300">
    <property type="component" value="Chromosome"/>
</dbReference>
<sequence>MFYFVMFILTLVIFIFTNLSLKKLHSKLHTIKSAKQNTMASNSLPINSIAPSFSLETLTGNIVTLEELRDKPVILLIAADTCDACSLDIIEFREEARKYGDNYNFVLIVATSDPTMLNNMDFVEETKLQVLLATMNFMKDYKISMIPTFLFLDERGAVLGSPYIVNQFDRYYKLLGNSTITA</sequence>
<dbReference type="RefSeq" id="WP_011983444.1">
    <property type="nucleotide sequence ID" value="NC_009674.1"/>
</dbReference>
<dbReference type="GO" id="GO:0016491">
    <property type="term" value="F:oxidoreductase activity"/>
    <property type="evidence" value="ECO:0007669"/>
    <property type="project" value="InterPro"/>
</dbReference>
<evidence type="ECO:0000256" key="1">
    <source>
        <dbReference type="ARBA" id="ARBA00023157"/>
    </source>
</evidence>
<dbReference type="GeneID" id="33895677"/>
<dbReference type="InterPro" id="IPR036249">
    <property type="entry name" value="Thioredoxin-like_sf"/>
</dbReference>
<dbReference type="HOGENOM" id="CLU_1537016_0_0_9"/>
<protein>
    <submittedName>
        <fullName evidence="3">Alkyl hydroperoxide reductase/ Thiol specific antioxidant/ Mal allergen</fullName>
    </submittedName>
</protein>
<feature type="domain" description="Thioredoxin" evidence="2">
    <location>
        <begin position="44"/>
        <end position="173"/>
    </location>
</feature>
<dbReference type="STRING" id="315749.Bcer98_0324"/>
<dbReference type="InterPro" id="IPR013766">
    <property type="entry name" value="Thioredoxin_domain"/>
</dbReference>
<dbReference type="InterPro" id="IPR000866">
    <property type="entry name" value="AhpC/TSA"/>
</dbReference>
<dbReference type="AlphaFoldDB" id="A7GKM8"/>
<keyword evidence="4" id="KW-1185">Reference proteome</keyword>